<evidence type="ECO:0000256" key="1">
    <source>
        <dbReference type="SAM" id="MobiDB-lite"/>
    </source>
</evidence>
<accession>A0AAE1G2T2</accession>
<organism evidence="2 3">
    <name type="scientific">Petrolisthes cinctipes</name>
    <name type="common">Flat porcelain crab</name>
    <dbReference type="NCBI Taxonomy" id="88211"/>
    <lineage>
        <taxon>Eukaryota</taxon>
        <taxon>Metazoa</taxon>
        <taxon>Ecdysozoa</taxon>
        <taxon>Arthropoda</taxon>
        <taxon>Crustacea</taxon>
        <taxon>Multicrustacea</taxon>
        <taxon>Malacostraca</taxon>
        <taxon>Eumalacostraca</taxon>
        <taxon>Eucarida</taxon>
        <taxon>Decapoda</taxon>
        <taxon>Pleocyemata</taxon>
        <taxon>Anomura</taxon>
        <taxon>Galatheoidea</taxon>
        <taxon>Porcellanidae</taxon>
        <taxon>Petrolisthes</taxon>
    </lineage>
</organism>
<evidence type="ECO:0000313" key="2">
    <source>
        <dbReference type="EMBL" id="KAK3882258.1"/>
    </source>
</evidence>
<keyword evidence="3" id="KW-1185">Reference proteome</keyword>
<sequence>MKRLNAAAGTPFPDDFIRLRLSRLLPPTVRFLLASRLDMSLTEYGEFADTLMEGHNTHGDVGQPHDPSGGWPPSSQPAVLPTPPLQKYYDQSRGHPAVLPNTPQSANTTHICTANSPT</sequence>
<feature type="region of interest" description="Disordered" evidence="1">
    <location>
        <begin position="53"/>
        <end position="118"/>
    </location>
</feature>
<dbReference type="AlphaFoldDB" id="A0AAE1G2T2"/>
<proteinExistence type="predicted"/>
<evidence type="ECO:0000313" key="3">
    <source>
        <dbReference type="Proteomes" id="UP001286313"/>
    </source>
</evidence>
<gene>
    <name evidence="2" type="ORF">Pcinc_013357</name>
</gene>
<dbReference type="EMBL" id="JAWQEG010001112">
    <property type="protein sequence ID" value="KAK3882258.1"/>
    <property type="molecule type" value="Genomic_DNA"/>
</dbReference>
<protein>
    <submittedName>
        <fullName evidence="2">Uncharacterized protein</fullName>
    </submittedName>
</protein>
<reference evidence="2" key="1">
    <citation type="submission" date="2023-10" db="EMBL/GenBank/DDBJ databases">
        <title>Genome assemblies of two species of porcelain crab, Petrolisthes cinctipes and Petrolisthes manimaculis (Anomura: Porcellanidae).</title>
        <authorList>
            <person name="Angst P."/>
        </authorList>
    </citation>
    <scope>NUCLEOTIDE SEQUENCE</scope>
    <source>
        <strain evidence="2">PB745_01</strain>
        <tissue evidence="2">Gill</tissue>
    </source>
</reference>
<comment type="caution">
    <text evidence="2">The sequence shown here is derived from an EMBL/GenBank/DDBJ whole genome shotgun (WGS) entry which is preliminary data.</text>
</comment>
<name>A0AAE1G2T2_PETCI</name>
<dbReference type="Proteomes" id="UP001286313">
    <property type="component" value="Unassembled WGS sequence"/>
</dbReference>
<feature type="compositionally biased region" description="Polar residues" evidence="1">
    <location>
        <begin position="101"/>
        <end position="118"/>
    </location>
</feature>